<dbReference type="PANTHER" id="PTHR11061">
    <property type="entry name" value="RNA M5U METHYLTRANSFERASE"/>
    <property type="match status" value="1"/>
</dbReference>
<accession>A0A2G0E6G5</accession>
<keyword evidence="2 4" id="KW-0808">Transferase</keyword>
<dbReference type="PROSITE" id="PS01230">
    <property type="entry name" value="TRMA_1"/>
    <property type="match status" value="1"/>
</dbReference>
<dbReference type="GO" id="GO:0070041">
    <property type="term" value="F:rRNA (uridine-C5-)-methyltransferase activity"/>
    <property type="evidence" value="ECO:0007669"/>
    <property type="project" value="TreeGrafter"/>
</dbReference>
<evidence type="ECO:0000313" key="7">
    <source>
        <dbReference type="Proteomes" id="UP000224303"/>
    </source>
</evidence>
<dbReference type="Gene3D" id="2.40.50.1070">
    <property type="match status" value="1"/>
</dbReference>
<dbReference type="PANTHER" id="PTHR11061:SF45">
    <property type="match status" value="1"/>
</dbReference>
<evidence type="ECO:0000256" key="4">
    <source>
        <dbReference type="PROSITE-ProRule" id="PRU01024"/>
    </source>
</evidence>
<protein>
    <submittedName>
        <fullName evidence="6">23S rRNA (Uracil(1939)-C(5))-methyltransferase RlmD</fullName>
    </submittedName>
</protein>
<dbReference type="AlphaFoldDB" id="A0A2G0E6G5"/>
<dbReference type="InterPro" id="IPR029063">
    <property type="entry name" value="SAM-dependent_MTases_sf"/>
</dbReference>
<feature type="binding site" evidence="4">
    <location>
        <position position="112"/>
    </location>
    <ligand>
        <name>S-adenosyl-L-methionine</name>
        <dbReference type="ChEBI" id="CHEBI:59789"/>
    </ligand>
</feature>
<dbReference type="EMBL" id="PCGC01000419">
    <property type="protein sequence ID" value="PHL20069.1"/>
    <property type="molecule type" value="Genomic_DNA"/>
</dbReference>
<dbReference type="NCBIfam" id="TIGR00479">
    <property type="entry name" value="rumA"/>
    <property type="match status" value="1"/>
</dbReference>
<evidence type="ECO:0000256" key="2">
    <source>
        <dbReference type="ARBA" id="ARBA00022679"/>
    </source>
</evidence>
<comment type="caution">
    <text evidence="6">The sequence shown here is derived from an EMBL/GenBank/DDBJ whole genome shotgun (WGS) entry which is preliminary data.</text>
</comment>
<reference evidence="6 7" key="1">
    <citation type="submission" date="2017-10" db="EMBL/GenBank/DDBJ databases">
        <title>Draft genomes of the Enterococcus faecium isolated from human feces before and after Helicobacter pylori eradication therapy.</title>
        <authorList>
            <person name="Prianichniikov N.A."/>
            <person name="Glushchenko O.E."/>
            <person name="Malakhova M.V."/>
        </authorList>
    </citation>
    <scope>NUCLEOTIDE SEQUENCE [LARGE SCALE GENOMIC DNA]</scope>
    <source>
        <strain evidence="6 7">Hp_5-7</strain>
    </source>
</reference>
<proteinExistence type="inferred from homology"/>
<sequence length="160" mass="17779">NEVTFDLSPRAFFQLNPQQTELLYGEGIKALDAQPDETIVDAYCGVGTIGLSVAKKVKEVRGMDTVTQAIADAKRNAERLGYHNTRYEVGTAEQVLPKWLNEGFQPDGIIVDPPRTGLDNALIQSLLKFPPKKLVYISCNVSTLARDLVHLSKKFNVEYL</sequence>
<dbReference type="InterPro" id="IPR030390">
    <property type="entry name" value="MeTrfase_TrmA_AS"/>
</dbReference>
<evidence type="ECO:0000256" key="3">
    <source>
        <dbReference type="ARBA" id="ARBA00022691"/>
    </source>
</evidence>
<feature type="non-terminal residue" evidence="6">
    <location>
        <position position="160"/>
    </location>
</feature>
<evidence type="ECO:0000313" key="6">
    <source>
        <dbReference type="EMBL" id="PHL20069.1"/>
    </source>
</evidence>
<comment type="similarity">
    <text evidence="4">Belongs to the class I-like SAM-binding methyltransferase superfamily. RNA M5U methyltransferase family.</text>
</comment>
<organism evidence="6 7">
    <name type="scientific">Enterococcus faecium</name>
    <name type="common">Streptococcus faecium</name>
    <dbReference type="NCBI Taxonomy" id="1352"/>
    <lineage>
        <taxon>Bacteria</taxon>
        <taxon>Bacillati</taxon>
        <taxon>Bacillota</taxon>
        <taxon>Bacilli</taxon>
        <taxon>Lactobacillales</taxon>
        <taxon>Enterococcaceae</taxon>
        <taxon>Enterococcus</taxon>
    </lineage>
</organism>
<dbReference type="CDD" id="cd02440">
    <property type="entry name" value="AdoMet_MTases"/>
    <property type="match status" value="1"/>
</dbReference>
<gene>
    <name evidence="6" type="ORF">CQR37_16605</name>
</gene>
<feature type="binding site" evidence="4">
    <location>
        <position position="14"/>
    </location>
    <ligand>
        <name>S-adenosyl-L-methionine</name>
        <dbReference type="ChEBI" id="CHEBI:59789"/>
    </ligand>
</feature>
<name>A0A2G0E6G5_ENTFC</name>
<dbReference type="SUPFAM" id="SSF53335">
    <property type="entry name" value="S-adenosyl-L-methionine-dependent methyltransferases"/>
    <property type="match status" value="1"/>
</dbReference>
<keyword evidence="3 4" id="KW-0949">S-adenosyl-L-methionine</keyword>
<feature type="non-terminal residue" evidence="6">
    <location>
        <position position="1"/>
    </location>
</feature>
<dbReference type="InterPro" id="IPR010280">
    <property type="entry name" value="U5_MeTrfase_fam"/>
</dbReference>
<dbReference type="Pfam" id="PF05958">
    <property type="entry name" value="tRNA_U5-meth_tr"/>
    <property type="match status" value="1"/>
</dbReference>
<evidence type="ECO:0000256" key="1">
    <source>
        <dbReference type="ARBA" id="ARBA00022603"/>
    </source>
</evidence>
<dbReference type="Gene3D" id="3.40.50.150">
    <property type="entry name" value="Vaccinia Virus protein VP39"/>
    <property type="match status" value="1"/>
</dbReference>
<dbReference type="GO" id="GO:0070475">
    <property type="term" value="P:rRNA base methylation"/>
    <property type="evidence" value="ECO:0007669"/>
    <property type="project" value="TreeGrafter"/>
</dbReference>
<dbReference type="RefSeq" id="WP_099145688.1">
    <property type="nucleotide sequence ID" value="NZ_PCGC01000419.1"/>
</dbReference>
<feature type="active site" description="Nucleophile" evidence="4">
    <location>
        <position position="139"/>
    </location>
</feature>
<dbReference type="Proteomes" id="UP000224303">
    <property type="component" value="Unassembled WGS sequence"/>
</dbReference>
<feature type="binding site" evidence="4">
    <location>
        <position position="43"/>
    </location>
    <ligand>
        <name>S-adenosyl-L-methionine</name>
        <dbReference type="ChEBI" id="CHEBI:59789"/>
    </ligand>
</feature>
<keyword evidence="1 4" id="KW-0489">Methyltransferase</keyword>
<feature type="active site" evidence="5">
    <location>
        <position position="139"/>
    </location>
</feature>
<dbReference type="PROSITE" id="PS51687">
    <property type="entry name" value="SAM_MT_RNA_M5U"/>
    <property type="match status" value="1"/>
</dbReference>
<evidence type="ECO:0000256" key="5">
    <source>
        <dbReference type="PROSITE-ProRule" id="PRU10015"/>
    </source>
</evidence>
<feature type="binding site" evidence="4">
    <location>
        <position position="64"/>
    </location>
    <ligand>
        <name>S-adenosyl-L-methionine</name>
        <dbReference type="ChEBI" id="CHEBI:59789"/>
    </ligand>
</feature>